<evidence type="ECO:0000256" key="1">
    <source>
        <dbReference type="SAM" id="Coils"/>
    </source>
</evidence>
<accession>D0LLC0</accession>
<feature type="coiled-coil region" evidence="1">
    <location>
        <begin position="137"/>
        <end position="164"/>
    </location>
</feature>
<keyword evidence="1" id="KW-0175">Coiled coil</keyword>
<gene>
    <name evidence="2" type="ordered locus">Hoch_6141</name>
</gene>
<evidence type="ECO:0000313" key="2">
    <source>
        <dbReference type="EMBL" id="ACY18616.1"/>
    </source>
</evidence>
<dbReference type="AlphaFoldDB" id="D0LLC0"/>
<dbReference type="STRING" id="502025.Hoch_6141"/>
<organism evidence="2 3">
    <name type="scientific">Haliangium ochraceum (strain DSM 14365 / JCM 11303 / SMP-2)</name>
    <dbReference type="NCBI Taxonomy" id="502025"/>
    <lineage>
        <taxon>Bacteria</taxon>
        <taxon>Pseudomonadati</taxon>
        <taxon>Myxococcota</taxon>
        <taxon>Polyangia</taxon>
        <taxon>Haliangiales</taxon>
        <taxon>Kofleriaceae</taxon>
        <taxon>Haliangium</taxon>
    </lineage>
</organism>
<dbReference type="KEGG" id="hoh:Hoch_6141"/>
<evidence type="ECO:0000313" key="3">
    <source>
        <dbReference type="Proteomes" id="UP000001880"/>
    </source>
</evidence>
<dbReference type="HOGENOM" id="CLU_1259976_0_0_7"/>
<reference evidence="2 3" key="1">
    <citation type="journal article" date="2010" name="Stand. Genomic Sci.">
        <title>Complete genome sequence of Haliangium ochraceum type strain (SMP-2).</title>
        <authorList>
            <consortium name="US DOE Joint Genome Institute (JGI-PGF)"/>
            <person name="Ivanova N."/>
            <person name="Daum C."/>
            <person name="Lang E."/>
            <person name="Abt B."/>
            <person name="Kopitz M."/>
            <person name="Saunders E."/>
            <person name="Lapidus A."/>
            <person name="Lucas S."/>
            <person name="Glavina Del Rio T."/>
            <person name="Nolan M."/>
            <person name="Tice H."/>
            <person name="Copeland A."/>
            <person name="Cheng J.F."/>
            <person name="Chen F."/>
            <person name="Bruce D."/>
            <person name="Goodwin L."/>
            <person name="Pitluck S."/>
            <person name="Mavromatis K."/>
            <person name="Pati A."/>
            <person name="Mikhailova N."/>
            <person name="Chen A."/>
            <person name="Palaniappan K."/>
            <person name="Land M."/>
            <person name="Hauser L."/>
            <person name="Chang Y.J."/>
            <person name="Jeffries C.D."/>
            <person name="Detter J.C."/>
            <person name="Brettin T."/>
            <person name="Rohde M."/>
            <person name="Goker M."/>
            <person name="Bristow J."/>
            <person name="Markowitz V."/>
            <person name="Eisen J.A."/>
            <person name="Hugenholtz P."/>
            <person name="Kyrpides N.C."/>
            <person name="Klenk H.P."/>
        </authorList>
    </citation>
    <scope>NUCLEOTIDE SEQUENCE [LARGE SCALE GENOMIC DNA]</scope>
    <source>
        <strain evidence="3">DSM 14365 / CIP 107738 / JCM 11303 / AJ 13395 / SMP-2</strain>
    </source>
</reference>
<protein>
    <submittedName>
        <fullName evidence="2">Uncharacterized protein</fullName>
    </submittedName>
</protein>
<dbReference type="Proteomes" id="UP000001880">
    <property type="component" value="Chromosome"/>
</dbReference>
<dbReference type="EMBL" id="CP001804">
    <property type="protein sequence ID" value="ACY18616.1"/>
    <property type="molecule type" value="Genomic_DNA"/>
</dbReference>
<sequence>MRDVLINVMFNDINRWKDDPREFLRVQMREFFGLEDGDLPERLSEEKLLGLYRQNLKERCNIRFAADLAIAHPTQDRTWFRLVVGGNHPKVLEVFRAVESNVAGEAHEVRAEAKRRAGEARTGQLGLHLAVPPRPERSYAEQNLRDLEAAREAVRESLAQHGRQRFDALWPLLLERFHITRSDLCRCLLAQDDLSIEPERRRRSRIEDEALVRASRSPR</sequence>
<dbReference type="eggNOG" id="ENOG5030IY4">
    <property type="taxonomic scope" value="Bacteria"/>
</dbReference>
<keyword evidence="3" id="KW-1185">Reference proteome</keyword>
<name>D0LLC0_HALO1</name>
<proteinExistence type="predicted"/>